<proteinExistence type="predicted"/>
<gene>
    <name evidence="1" type="ORF">SAMN05660284_00988</name>
</gene>
<organism evidence="1 2">
    <name type="scientific">Formivibrio citricus</name>
    <dbReference type="NCBI Taxonomy" id="83765"/>
    <lineage>
        <taxon>Bacteria</taxon>
        <taxon>Pseudomonadati</taxon>
        <taxon>Pseudomonadota</taxon>
        <taxon>Betaproteobacteria</taxon>
        <taxon>Neisseriales</taxon>
        <taxon>Chitinibacteraceae</taxon>
        <taxon>Formivibrio</taxon>
    </lineage>
</organism>
<keyword evidence="2" id="KW-1185">Reference proteome</keyword>
<evidence type="ECO:0000313" key="1">
    <source>
        <dbReference type="EMBL" id="SFN24239.1"/>
    </source>
</evidence>
<dbReference type="EMBL" id="FOVE01000005">
    <property type="protein sequence ID" value="SFN24239.1"/>
    <property type="molecule type" value="Genomic_DNA"/>
</dbReference>
<accession>A0A1I4XG44</accession>
<dbReference type="InterPro" id="IPR026350">
    <property type="entry name" value="GxxExxY"/>
</dbReference>
<dbReference type="Proteomes" id="UP000242869">
    <property type="component" value="Unassembled WGS sequence"/>
</dbReference>
<dbReference type="AlphaFoldDB" id="A0A1I4XG44"/>
<dbReference type="Pfam" id="PF13366">
    <property type="entry name" value="PDDEXK_3"/>
    <property type="match status" value="1"/>
</dbReference>
<dbReference type="RefSeq" id="WP_245747776.1">
    <property type="nucleotide sequence ID" value="NZ_FOVE01000005.1"/>
</dbReference>
<protein>
    <submittedName>
        <fullName evidence="1">GxxExxY protein</fullName>
    </submittedName>
</protein>
<sequence length="125" mass="14102">MEEQIEATAKQVVDAALCVHRALGPGLLESAYEQCLKIELINRGLTCETQQPIAIDYYGQRVEMAFRADMIVNGVVLVELKSVERIQPIHEAQLLTYLKLSDLRVGFLINFNTKLLKEGLKRMAL</sequence>
<reference evidence="2" key="1">
    <citation type="submission" date="2016-10" db="EMBL/GenBank/DDBJ databases">
        <authorList>
            <person name="Varghese N."/>
            <person name="Submissions S."/>
        </authorList>
    </citation>
    <scope>NUCLEOTIDE SEQUENCE [LARGE SCALE GENOMIC DNA]</scope>
    <source>
        <strain evidence="2">DSM 6150</strain>
    </source>
</reference>
<evidence type="ECO:0000313" key="2">
    <source>
        <dbReference type="Proteomes" id="UP000242869"/>
    </source>
</evidence>
<name>A0A1I4XG44_9NEIS</name>
<dbReference type="NCBIfam" id="TIGR04256">
    <property type="entry name" value="GxxExxY"/>
    <property type="match status" value="1"/>
</dbReference>
<dbReference type="STRING" id="83765.SAMN05660284_00988"/>